<dbReference type="Proteomes" id="UP000032582">
    <property type="component" value="Unassembled WGS sequence"/>
</dbReference>
<dbReference type="RefSeq" id="WP_098935692.1">
    <property type="nucleotide sequence ID" value="NZ_JACOMI010000001.1"/>
</dbReference>
<sequence length="131" mass="15046">MRATAELIDITSRLQSEDINRSLAGVKSYKNNGMSFSERTEKLTEAGALRTTVFFKNKQDNPDNSELTGFIEYMRLSDKRMLDMIFFLAELGNKERKYADLTKEEKQQLIIAINKIKSLTALMPKNISYPI</sequence>
<gene>
    <name evidence="1" type="ORF">UA45_06265</name>
</gene>
<protein>
    <submittedName>
        <fullName evidence="1">Uncharacterized protein</fullName>
    </submittedName>
</protein>
<accession>A0A0D8LBA7</accession>
<dbReference type="InterPro" id="IPR035232">
    <property type="entry name" value="DUF5347"/>
</dbReference>
<reference evidence="1 2" key="1">
    <citation type="submission" date="2015-02" db="EMBL/GenBank/DDBJ databases">
        <title>Whole genome shotgun sequencing of cultured foodborne pathogen.</title>
        <authorList>
            <person name="Timme R."/>
            <person name="Allard M.W."/>
            <person name="Strain E."/>
            <person name="Evans P.S."/>
            <person name="Brown E."/>
        </authorList>
    </citation>
    <scope>NUCLEOTIDE SEQUENCE [LARGE SCALE GENOMIC DNA]</scope>
    <source>
        <strain evidence="1 2">GCSL-TSO-24</strain>
    </source>
</reference>
<dbReference type="AlphaFoldDB" id="A0A0D8LBA7"/>
<dbReference type="PATRIC" id="fig|582.24.peg.1904"/>
<comment type="caution">
    <text evidence="1">The sequence shown here is derived from an EMBL/GenBank/DDBJ whole genome shotgun (WGS) entry which is preliminary data.</text>
</comment>
<proteinExistence type="predicted"/>
<evidence type="ECO:0000313" key="2">
    <source>
        <dbReference type="Proteomes" id="UP000032582"/>
    </source>
</evidence>
<dbReference type="EMBL" id="JZSH01000048">
    <property type="protein sequence ID" value="KJF78406.1"/>
    <property type="molecule type" value="Genomic_DNA"/>
</dbReference>
<evidence type="ECO:0000313" key="1">
    <source>
        <dbReference type="EMBL" id="KJF78406.1"/>
    </source>
</evidence>
<organism evidence="1 2">
    <name type="scientific">Morganella morganii</name>
    <name type="common">Proteus morganii</name>
    <dbReference type="NCBI Taxonomy" id="582"/>
    <lineage>
        <taxon>Bacteria</taxon>
        <taxon>Pseudomonadati</taxon>
        <taxon>Pseudomonadota</taxon>
        <taxon>Gammaproteobacteria</taxon>
        <taxon>Enterobacterales</taxon>
        <taxon>Morganellaceae</taxon>
        <taxon>Morganella</taxon>
    </lineage>
</organism>
<name>A0A0D8LBA7_MORMO</name>
<dbReference type="Pfam" id="PF17282">
    <property type="entry name" value="DUF5347"/>
    <property type="match status" value="1"/>
</dbReference>